<evidence type="ECO:0000256" key="1">
    <source>
        <dbReference type="SAM" id="Phobius"/>
    </source>
</evidence>
<organism evidence="2 3">
    <name type="scientific">Fusobacterium ulcerans</name>
    <dbReference type="NCBI Taxonomy" id="861"/>
    <lineage>
        <taxon>Bacteria</taxon>
        <taxon>Fusobacteriati</taxon>
        <taxon>Fusobacteriota</taxon>
        <taxon>Fusobacteriia</taxon>
        <taxon>Fusobacteriales</taxon>
        <taxon>Fusobacteriaceae</taxon>
        <taxon>Fusobacterium</taxon>
    </lineage>
</organism>
<feature type="transmembrane region" description="Helical" evidence="1">
    <location>
        <begin position="50"/>
        <end position="69"/>
    </location>
</feature>
<dbReference type="Pfam" id="PF11694">
    <property type="entry name" value="DUF3290"/>
    <property type="match status" value="1"/>
</dbReference>
<reference evidence="2 3" key="1">
    <citation type="submission" date="2018-06" db="EMBL/GenBank/DDBJ databases">
        <authorList>
            <consortium name="Pathogen Informatics"/>
            <person name="Doyle S."/>
        </authorList>
    </citation>
    <scope>NUCLEOTIDE SEQUENCE [LARGE SCALE GENOMIC DNA]</scope>
    <source>
        <strain evidence="2 3">NCTC12112</strain>
    </source>
</reference>
<proteinExistence type="predicted"/>
<sequence>MLFYTYQYFENQSKINNIFKYLIGFVILLFFFFTIIKYLQNRLSSKYRDLIIISILSIILMLGIEYTHYSRSKAVSAQTSQAVYFLKELSKEENIPIEKILANSTYLYNGMIIKMNEDYYRVNFNNSFQFYSLDKVKLLNLNIEIIDK</sequence>
<dbReference type="GeneID" id="78455054"/>
<keyword evidence="1" id="KW-0812">Transmembrane</keyword>
<dbReference type="RefSeq" id="WP_005979438.1">
    <property type="nucleotide sequence ID" value="NZ_CABKNW010000004.1"/>
</dbReference>
<gene>
    <name evidence="2" type="ORF">NCTC12112_00462</name>
</gene>
<keyword evidence="1" id="KW-1133">Transmembrane helix</keyword>
<dbReference type="InterPro" id="IPR021707">
    <property type="entry name" value="DUF3290"/>
</dbReference>
<dbReference type="AlphaFoldDB" id="A0AAX2J735"/>
<protein>
    <submittedName>
        <fullName evidence="2">Protein of uncharacterized function (DUF3290)</fullName>
    </submittedName>
</protein>
<dbReference type="Proteomes" id="UP000249008">
    <property type="component" value="Chromosome 1"/>
</dbReference>
<evidence type="ECO:0000313" key="2">
    <source>
        <dbReference type="EMBL" id="SQJ00107.1"/>
    </source>
</evidence>
<evidence type="ECO:0000313" key="3">
    <source>
        <dbReference type="Proteomes" id="UP000249008"/>
    </source>
</evidence>
<dbReference type="KEGG" id="ful:C4N20_09540"/>
<name>A0AAX2J735_9FUSO</name>
<dbReference type="EMBL" id="LS483487">
    <property type="protein sequence ID" value="SQJ00107.1"/>
    <property type="molecule type" value="Genomic_DNA"/>
</dbReference>
<accession>A0AAX2J735</accession>
<feature type="transmembrane region" description="Helical" evidence="1">
    <location>
        <begin position="18"/>
        <end position="38"/>
    </location>
</feature>
<keyword evidence="1" id="KW-0472">Membrane</keyword>